<reference evidence="3" key="1">
    <citation type="submission" date="2018-05" db="EMBL/GenBank/DDBJ databases">
        <authorList>
            <person name="Lanie J.A."/>
            <person name="Ng W.-L."/>
            <person name="Kazmierczak K.M."/>
            <person name="Andrzejewski T.M."/>
            <person name="Davidsen T.M."/>
            <person name="Wayne K.J."/>
            <person name="Tettelin H."/>
            <person name="Glass J.I."/>
            <person name="Rusch D."/>
            <person name="Podicherti R."/>
            <person name="Tsui H.-C.T."/>
            <person name="Winkler M.E."/>
        </authorList>
    </citation>
    <scope>NUCLEOTIDE SEQUENCE</scope>
</reference>
<feature type="transmembrane region" description="Helical" evidence="1">
    <location>
        <begin position="372"/>
        <end position="393"/>
    </location>
</feature>
<evidence type="ECO:0000259" key="2">
    <source>
        <dbReference type="SMART" id="SM01080"/>
    </source>
</evidence>
<gene>
    <name evidence="3" type="ORF">METZ01_LOCUS178731</name>
</gene>
<sequence length="396" mass="42590">MKPDILSLRTLIVASAVVLLAMFELPTLFPSAFSDLELMTVDSRFKLRDALGRGPDYSDSLVHINIDNYTKQASGQGLWPKTTYAELINRIADGGPEAVACDIMFVEWADTAGNEELIEAVINAGNIVSPLLLALTADSDSRLSPSALALDINPEIEPGNATHASGVRAMPMGGIIEQSAGLGFVNMAPDVDGVIRRVPMVTEFGGRLVPSFFLQALATYLDYDLEDIGEIDKSQIVLKRFPAGLGAVPRELAVPLDGQGNLIVNLAGPLDAQTYPQSYSAWDLLQSESQTDFSGKLVFLADISAQNSGYLDVSPVPLEQAFPRVYIWSNAANSLLKAQFIIPIGRSVAMIIAIVLCALMVLAVLKFSTLGFSLVSFGSMLLYAVMVYAAFVYSGW</sequence>
<protein>
    <recommendedName>
        <fullName evidence="2">CHASE2 domain-containing protein</fullName>
    </recommendedName>
</protein>
<dbReference type="SMART" id="SM01080">
    <property type="entry name" value="CHASE2"/>
    <property type="match status" value="1"/>
</dbReference>
<dbReference type="InterPro" id="IPR007890">
    <property type="entry name" value="CHASE2"/>
</dbReference>
<feature type="non-terminal residue" evidence="3">
    <location>
        <position position="396"/>
    </location>
</feature>
<dbReference type="AlphaFoldDB" id="A0A382CKM0"/>
<feature type="domain" description="CHASE2" evidence="2">
    <location>
        <begin position="33"/>
        <end position="364"/>
    </location>
</feature>
<dbReference type="Pfam" id="PF05226">
    <property type="entry name" value="CHASE2"/>
    <property type="match status" value="1"/>
</dbReference>
<accession>A0A382CKM0</accession>
<dbReference type="EMBL" id="UINC01034672">
    <property type="protein sequence ID" value="SVB25877.1"/>
    <property type="molecule type" value="Genomic_DNA"/>
</dbReference>
<keyword evidence="1" id="KW-1133">Transmembrane helix</keyword>
<evidence type="ECO:0000313" key="3">
    <source>
        <dbReference type="EMBL" id="SVB25877.1"/>
    </source>
</evidence>
<organism evidence="3">
    <name type="scientific">marine metagenome</name>
    <dbReference type="NCBI Taxonomy" id="408172"/>
    <lineage>
        <taxon>unclassified sequences</taxon>
        <taxon>metagenomes</taxon>
        <taxon>ecological metagenomes</taxon>
    </lineage>
</organism>
<proteinExistence type="predicted"/>
<keyword evidence="1" id="KW-0812">Transmembrane</keyword>
<feature type="transmembrane region" description="Helical" evidence="1">
    <location>
        <begin position="344"/>
        <end position="365"/>
    </location>
</feature>
<name>A0A382CKM0_9ZZZZ</name>
<evidence type="ECO:0000256" key="1">
    <source>
        <dbReference type="SAM" id="Phobius"/>
    </source>
</evidence>
<keyword evidence="1" id="KW-0472">Membrane</keyword>